<organism evidence="1 2">
    <name type="scientific">Balneatrix alpica</name>
    <dbReference type="NCBI Taxonomy" id="75684"/>
    <lineage>
        <taxon>Bacteria</taxon>
        <taxon>Pseudomonadati</taxon>
        <taxon>Pseudomonadota</taxon>
        <taxon>Gammaproteobacteria</taxon>
        <taxon>Oceanospirillales</taxon>
        <taxon>Balneatrichaceae</taxon>
        <taxon>Balneatrix</taxon>
    </lineage>
</organism>
<dbReference type="Proteomes" id="UP001589628">
    <property type="component" value="Unassembled WGS sequence"/>
</dbReference>
<dbReference type="EMBL" id="JBHLZN010000001">
    <property type="protein sequence ID" value="MFB9885332.1"/>
    <property type="molecule type" value="Genomic_DNA"/>
</dbReference>
<reference evidence="1 2" key="1">
    <citation type="submission" date="2024-09" db="EMBL/GenBank/DDBJ databases">
        <authorList>
            <person name="Sun Q."/>
            <person name="Mori K."/>
        </authorList>
    </citation>
    <scope>NUCLEOTIDE SEQUENCE [LARGE SCALE GENOMIC DNA]</scope>
    <source>
        <strain evidence="1 2">ATCC 51285</strain>
    </source>
</reference>
<name>A0ABV5Z7W1_9GAMM</name>
<accession>A0ABV5Z7W1</accession>
<comment type="caution">
    <text evidence="1">The sequence shown here is derived from an EMBL/GenBank/DDBJ whole genome shotgun (WGS) entry which is preliminary data.</text>
</comment>
<proteinExistence type="predicted"/>
<dbReference type="RefSeq" id="WP_027313091.1">
    <property type="nucleotide sequence ID" value="NZ_JBHLZN010000001.1"/>
</dbReference>
<gene>
    <name evidence="1" type="ORF">ACFFLH_02740</name>
</gene>
<keyword evidence="2" id="KW-1185">Reference proteome</keyword>
<evidence type="ECO:0000313" key="2">
    <source>
        <dbReference type="Proteomes" id="UP001589628"/>
    </source>
</evidence>
<evidence type="ECO:0000313" key="1">
    <source>
        <dbReference type="EMBL" id="MFB9885332.1"/>
    </source>
</evidence>
<protein>
    <submittedName>
        <fullName evidence="1">Uncharacterized protein</fullName>
    </submittedName>
</protein>
<sequence length="95" mass="10396">MLNKLFGLNSVLSPQQLSLPTQSLPAVRPQPMPVEAERPSTVVKISKAAYEALAQEQQQHSGATQAIQQNDALQPTQQGFQLKPLPAYLFQVADE</sequence>